<dbReference type="GO" id="GO:0030170">
    <property type="term" value="F:pyridoxal phosphate binding"/>
    <property type="evidence" value="ECO:0007669"/>
    <property type="project" value="InterPro"/>
</dbReference>
<evidence type="ECO:0000256" key="2">
    <source>
        <dbReference type="ARBA" id="ARBA00022898"/>
    </source>
</evidence>
<dbReference type="SUPFAM" id="SSF53383">
    <property type="entry name" value="PLP-dependent transferases"/>
    <property type="match status" value="1"/>
</dbReference>
<dbReference type="CDD" id="cd00610">
    <property type="entry name" value="OAT_like"/>
    <property type="match status" value="1"/>
</dbReference>
<dbReference type="InterPro" id="IPR015422">
    <property type="entry name" value="PyrdxlP-dep_Trfase_small"/>
</dbReference>
<dbReference type="InterPro" id="IPR015421">
    <property type="entry name" value="PyrdxlP-dep_Trfase_major"/>
</dbReference>
<dbReference type="InterPro" id="IPR005814">
    <property type="entry name" value="Aminotrans_3"/>
</dbReference>
<dbReference type="AlphaFoldDB" id="A0A6J5CXF3"/>
<evidence type="ECO:0000313" key="4">
    <source>
        <dbReference type="EMBL" id="CAB3745587.1"/>
    </source>
</evidence>
<evidence type="ECO:0000256" key="3">
    <source>
        <dbReference type="RuleBase" id="RU003560"/>
    </source>
</evidence>
<dbReference type="PANTHER" id="PTHR43713">
    <property type="entry name" value="GLUTAMATE-1-SEMIALDEHYDE 2,1-AMINOMUTASE"/>
    <property type="match status" value="1"/>
</dbReference>
<dbReference type="PANTHER" id="PTHR43713:SF3">
    <property type="entry name" value="GLUTAMATE-1-SEMIALDEHYDE 2,1-AMINOMUTASE 1, CHLOROPLASTIC-RELATED"/>
    <property type="match status" value="1"/>
</dbReference>
<keyword evidence="5" id="KW-1185">Reference proteome</keyword>
<dbReference type="Proteomes" id="UP000494255">
    <property type="component" value="Unassembled WGS sequence"/>
</dbReference>
<dbReference type="EC" id="5.4.3.8" evidence="4"/>
<dbReference type="Pfam" id="PF00202">
    <property type="entry name" value="Aminotran_3"/>
    <property type="match status" value="1"/>
</dbReference>
<dbReference type="Gene3D" id="3.90.1150.10">
    <property type="entry name" value="Aspartate Aminotransferase, domain 1"/>
    <property type="match status" value="1"/>
</dbReference>
<keyword evidence="4" id="KW-0413">Isomerase</keyword>
<proteinExistence type="inferred from homology"/>
<reference evidence="4 5" key="1">
    <citation type="submission" date="2020-04" db="EMBL/GenBank/DDBJ databases">
        <authorList>
            <person name="De Canck E."/>
        </authorList>
    </citation>
    <scope>NUCLEOTIDE SEQUENCE [LARGE SCALE GENOMIC DNA]</scope>
    <source>
        <strain evidence="4 5">LMG 24238</strain>
    </source>
</reference>
<dbReference type="EMBL" id="CADIKC010000024">
    <property type="protein sequence ID" value="CAB3745587.1"/>
    <property type="molecule type" value="Genomic_DNA"/>
</dbReference>
<sequence>MVTLVAPQLLIKMTMETMKEQLATAYRVMPGGAFTTYVLDQEVDLVIRDAKGSRVYDVDGKEYIDCVNGSGPMLLGHAHPEVVSALRKAVECPSNFYLLNEKGIELAEQLVSSIPCAQQIKYGVTGSDATLYAMRLARAFTGRSKILKFEGGFLGGNDYALMSMNPPSPQPDYPTARPDSAGIPRVLESEVLIAPFNNLSVVEDIVRTSAHEIAAIIVEAQQRCIDPQPGFLEGLRAICDTHGILLIFDEVVTGFRLAWGGAQERFNVLPDLGTYGKVIGGGLPLSAVGGRADIMELANPRSPADPRKCFTGNTTCGNSVAATAGIATLNVLRRPGTYERLDEIGDRFRKGAAEIFARRGLPGQAIGSGPLSQILLTDVPVVDYRSSVSGNLKLQRQLMTAMVRRGALTHGKFYFSLALSNEDIDQILSVLDDSIASVLS</sequence>
<evidence type="ECO:0000256" key="1">
    <source>
        <dbReference type="ARBA" id="ARBA00001933"/>
    </source>
</evidence>
<accession>A0A6J5CXF3</accession>
<organism evidence="4 5">
    <name type="scientific">Paraburkholderia sediminicola</name>
    <dbReference type="NCBI Taxonomy" id="458836"/>
    <lineage>
        <taxon>Bacteria</taxon>
        <taxon>Pseudomonadati</taxon>
        <taxon>Pseudomonadota</taxon>
        <taxon>Betaproteobacteria</taxon>
        <taxon>Burkholderiales</taxon>
        <taxon>Burkholderiaceae</taxon>
        <taxon>Paraburkholderia</taxon>
    </lineage>
</organism>
<dbReference type="Gene3D" id="3.40.640.10">
    <property type="entry name" value="Type I PLP-dependent aspartate aminotransferase-like (Major domain)"/>
    <property type="match status" value="1"/>
</dbReference>
<protein>
    <submittedName>
        <fullName evidence="4">Glutamate-1-semialdehyde 2,1-aminomutase</fullName>
        <ecNumber evidence="4">5.4.3.8</ecNumber>
    </submittedName>
</protein>
<keyword evidence="2 3" id="KW-0663">Pyridoxal phosphate</keyword>
<gene>
    <name evidence="4" type="primary">hemL_2</name>
    <name evidence="4" type="ORF">LMG24238_07713</name>
</gene>
<dbReference type="InterPro" id="IPR015424">
    <property type="entry name" value="PyrdxlP-dep_Trfase"/>
</dbReference>
<dbReference type="GO" id="GO:0042286">
    <property type="term" value="F:glutamate-1-semialdehyde 2,1-aminomutase activity"/>
    <property type="evidence" value="ECO:0007669"/>
    <property type="project" value="UniProtKB-EC"/>
</dbReference>
<name>A0A6J5CXF3_9BURK</name>
<comment type="similarity">
    <text evidence="3">Belongs to the class-III pyridoxal-phosphate-dependent aminotransferase family.</text>
</comment>
<dbReference type="GO" id="GO:0008483">
    <property type="term" value="F:transaminase activity"/>
    <property type="evidence" value="ECO:0007669"/>
    <property type="project" value="InterPro"/>
</dbReference>
<evidence type="ECO:0000313" key="5">
    <source>
        <dbReference type="Proteomes" id="UP000494255"/>
    </source>
</evidence>
<comment type="cofactor">
    <cofactor evidence="1">
        <name>pyridoxal 5'-phosphate</name>
        <dbReference type="ChEBI" id="CHEBI:597326"/>
    </cofactor>
</comment>